<dbReference type="PANTHER" id="PTHR24327">
    <property type="entry name" value="HOMEOBOX PROTEIN"/>
    <property type="match status" value="1"/>
</dbReference>
<feature type="compositionally biased region" description="Basic and acidic residues" evidence="6">
    <location>
        <begin position="244"/>
        <end position="263"/>
    </location>
</feature>
<evidence type="ECO:0000313" key="8">
    <source>
        <dbReference type="Ensembl" id="ENSOTSP00005019763.2"/>
    </source>
</evidence>
<evidence type="ECO:0000256" key="4">
    <source>
        <dbReference type="PROSITE-ProRule" id="PRU00108"/>
    </source>
</evidence>
<dbReference type="Pfam" id="PF00046">
    <property type="entry name" value="Homeodomain"/>
    <property type="match status" value="2"/>
</dbReference>
<keyword evidence="3 4" id="KW-0539">Nucleus</keyword>
<dbReference type="SMART" id="SM00389">
    <property type="entry name" value="HOX"/>
    <property type="match status" value="1"/>
</dbReference>
<feature type="region of interest" description="Disordered" evidence="6">
    <location>
        <begin position="1"/>
        <end position="68"/>
    </location>
</feature>
<name>A0A8C8D8E5_ONCTS</name>
<dbReference type="Proteomes" id="UP000694402">
    <property type="component" value="Unassembled WGS sequence"/>
</dbReference>
<evidence type="ECO:0000313" key="9">
    <source>
        <dbReference type="Proteomes" id="UP000694402"/>
    </source>
</evidence>
<feature type="compositionally biased region" description="Basic residues" evidence="6">
    <location>
        <begin position="184"/>
        <end position="196"/>
    </location>
</feature>
<comment type="subcellular location">
    <subcellularLocation>
        <location evidence="4 5">Nucleus</location>
    </subcellularLocation>
</comment>
<feature type="DNA-binding region" description="Homeobox" evidence="4">
    <location>
        <begin position="135"/>
        <end position="297"/>
    </location>
</feature>
<reference evidence="8" key="2">
    <citation type="submission" date="2025-09" db="UniProtKB">
        <authorList>
            <consortium name="Ensembl"/>
        </authorList>
    </citation>
    <scope>IDENTIFICATION</scope>
</reference>
<feature type="compositionally biased region" description="Low complexity" evidence="6">
    <location>
        <begin position="59"/>
        <end position="68"/>
    </location>
</feature>
<dbReference type="InterPro" id="IPR001356">
    <property type="entry name" value="HD"/>
</dbReference>
<evidence type="ECO:0000256" key="5">
    <source>
        <dbReference type="RuleBase" id="RU000682"/>
    </source>
</evidence>
<dbReference type="GO" id="GO:0000981">
    <property type="term" value="F:DNA-binding transcription factor activity, RNA polymerase II-specific"/>
    <property type="evidence" value="ECO:0007669"/>
    <property type="project" value="TreeGrafter"/>
</dbReference>
<sequence>MDPRSMMTMSSLSDSLVSSDPSKSAFLEFGHGYPGHQQHPPGLSQNIYPVHGLHPVGPSQHDSSFSSSASSYGRTLAYPYHSTVSAHHPSAYLPYQHSSHNNGLGRTRIEETELEKPTTVIENGEIRLNGKGKKIRKPRTIYSSLQLQALNQRFQQTQYLALPERADLAAKLGLTQTQEESRYRITHHNRTKRRGDRQRQQEQRKEEWTWDDVLDGMGCYTWEEILAGKDRLPWVQMEAARRAEAAGERSRRYEGTRLARKPESQPQKCLGEGTQELWRSQVKIWFQNKRSKYKKIMKHGPGGPEGEHLHPGSSGSPCSPGMPPLWDVSMANKGTPAQSGGYMNNFGHWYPSHHQECMPRTQMM</sequence>
<evidence type="ECO:0000256" key="2">
    <source>
        <dbReference type="ARBA" id="ARBA00023155"/>
    </source>
</evidence>
<dbReference type="GO" id="GO:0000978">
    <property type="term" value="F:RNA polymerase II cis-regulatory region sequence-specific DNA binding"/>
    <property type="evidence" value="ECO:0007669"/>
    <property type="project" value="TreeGrafter"/>
</dbReference>
<keyword evidence="2 4" id="KW-0371">Homeobox</keyword>
<dbReference type="AlphaFoldDB" id="A0A8C8D8E5"/>
<dbReference type="PROSITE" id="PS50071">
    <property type="entry name" value="HOMEOBOX_2"/>
    <property type="match status" value="1"/>
</dbReference>
<dbReference type="Ensembl" id="ENSOTST00005021483.2">
    <property type="protein sequence ID" value="ENSOTSP00005019763.2"/>
    <property type="gene ID" value="ENSOTSG00005009595.2"/>
</dbReference>
<evidence type="ECO:0000259" key="7">
    <source>
        <dbReference type="PROSITE" id="PS50071"/>
    </source>
</evidence>
<feature type="compositionally biased region" description="Basic and acidic residues" evidence="6">
    <location>
        <begin position="197"/>
        <end position="206"/>
    </location>
</feature>
<dbReference type="Gene3D" id="1.10.10.60">
    <property type="entry name" value="Homeodomain-like"/>
    <property type="match status" value="2"/>
</dbReference>
<dbReference type="PANTHER" id="PTHR24327:SF86">
    <property type="entry name" value="DISTAL-LESS HOMEOBOX 4"/>
    <property type="match status" value="1"/>
</dbReference>
<feature type="domain" description="Homeobox" evidence="7">
    <location>
        <begin position="133"/>
        <end position="296"/>
    </location>
</feature>
<keyword evidence="1 4" id="KW-0238">DNA-binding</keyword>
<evidence type="ECO:0000256" key="1">
    <source>
        <dbReference type="ARBA" id="ARBA00023125"/>
    </source>
</evidence>
<dbReference type="GO" id="GO:0030154">
    <property type="term" value="P:cell differentiation"/>
    <property type="evidence" value="ECO:0007669"/>
    <property type="project" value="TreeGrafter"/>
</dbReference>
<feature type="region of interest" description="Disordered" evidence="6">
    <location>
        <begin position="297"/>
        <end position="319"/>
    </location>
</feature>
<gene>
    <name evidence="8" type="primary">LOC112252216</name>
</gene>
<dbReference type="SUPFAM" id="SSF46689">
    <property type="entry name" value="Homeodomain-like"/>
    <property type="match status" value="2"/>
</dbReference>
<evidence type="ECO:0000256" key="6">
    <source>
        <dbReference type="SAM" id="MobiDB-lite"/>
    </source>
</evidence>
<dbReference type="InterPro" id="IPR050460">
    <property type="entry name" value="Distal-less_Homeobox_TF"/>
</dbReference>
<keyword evidence="9" id="KW-1185">Reference proteome</keyword>
<feature type="compositionally biased region" description="Low complexity" evidence="6">
    <location>
        <begin position="1"/>
        <end position="24"/>
    </location>
</feature>
<feature type="region of interest" description="Disordered" evidence="6">
    <location>
        <begin position="244"/>
        <end position="268"/>
    </location>
</feature>
<dbReference type="GO" id="GO:0005634">
    <property type="term" value="C:nucleus"/>
    <property type="evidence" value="ECO:0007669"/>
    <property type="project" value="UniProtKB-SubCell"/>
</dbReference>
<organism evidence="8 9">
    <name type="scientific">Oncorhynchus tshawytscha</name>
    <name type="common">Chinook salmon</name>
    <name type="synonym">Salmo tshawytscha</name>
    <dbReference type="NCBI Taxonomy" id="74940"/>
    <lineage>
        <taxon>Eukaryota</taxon>
        <taxon>Metazoa</taxon>
        <taxon>Chordata</taxon>
        <taxon>Craniata</taxon>
        <taxon>Vertebrata</taxon>
        <taxon>Euteleostomi</taxon>
        <taxon>Actinopterygii</taxon>
        <taxon>Neopterygii</taxon>
        <taxon>Teleostei</taxon>
        <taxon>Protacanthopterygii</taxon>
        <taxon>Salmoniformes</taxon>
        <taxon>Salmonidae</taxon>
        <taxon>Salmoninae</taxon>
        <taxon>Oncorhynchus</taxon>
    </lineage>
</organism>
<reference evidence="8" key="1">
    <citation type="submission" date="2025-08" db="UniProtKB">
        <authorList>
            <consortium name="Ensembl"/>
        </authorList>
    </citation>
    <scope>IDENTIFICATION</scope>
</reference>
<accession>A0A8C8D8E5</accession>
<dbReference type="GeneTree" id="ENSGT00940000165079"/>
<evidence type="ECO:0000256" key="3">
    <source>
        <dbReference type="ARBA" id="ARBA00023242"/>
    </source>
</evidence>
<feature type="region of interest" description="Disordered" evidence="6">
    <location>
        <begin position="180"/>
        <end position="206"/>
    </location>
</feature>
<proteinExistence type="predicted"/>
<dbReference type="CDD" id="cd00086">
    <property type="entry name" value="homeodomain"/>
    <property type="match status" value="2"/>
</dbReference>
<dbReference type="InterPro" id="IPR009057">
    <property type="entry name" value="Homeodomain-like_sf"/>
</dbReference>
<protein>
    <recommendedName>
        <fullName evidence="7">Homeobox domain-containing protein</fullName>
    </recommendedName>
</protein>